<name>A0ABY7I7E7_9BACI</name>
<organism evidence="2 3">
    <name type="scientific">Bacillus halotolerans</name>
    <dbReference type="NCBI Taxonomy" id="260554"/>
    <lineage>
        <taxon>Bacteria</taxon>
        <taxon>Bacillati</taxon>
        <taxon>Bacillota</taxon>
        <taxon>Bacilli</taxon>
        <taxon>Bacillales</taxon>
        <taxon>Bacillaceae</taxon>
        <taxon>Bacillus</taxon>
    </lineage>
</organism>
<dbReference type="RefSeq" id="WP_237730335.1">
    <property type="nucleotide sequence ID" value="NZ_CP101718.1"/>
</dbReference>
<keyword evidence="3" id="KW-1185">Reference proteome</keyword>
<keyword evidence="1" id="KW-0812">Transmembrane</keyword>
<protein>
    <submittedName>
        <fullName evidence="2">Uncharacterized protein</fullName>
    </submittedName>
</protein>
<keyword evidence="1" id="KW-0472">Membrane</keyword>
<dbReference type="EMBL" id="CP114066">
    <property type="protein sequence ID" value="WAT23356.1"/>
    <property type="molecule type" value="Genomic_DNA"/>
</dbReference>
<feature type="transmembrane region" description="Helical" evidence="1">
    <location>
        <begin position="52"/>
        <end position="72"/>
    </location>
</feature>
<sequence length="75" mass="8350">MIGFMKKQKAIIEENKRQQEIMVHQFRQAQADDLKMVGKDAIIAKRDKTNGWLIGAIAVVLFLTIAVLPGVIGSN</sequence>
<evidence type="ECO:0000313" key="3">
    <source>
        <dbReference type="Proteomes" id="UP001164713"/>
    </source>
</evidence>
<reference evidence="2" key="1">
    <citation type="submission" date="2022-12" db="EMBL/GenBank/DDBJ databases">
        <title>Genomic of Bacillus halotolerans.</title>
        <authorList>
            <person name="Xu G."/>
            <person name="Ding Y."/>
        </authorList>
    </citation>
    <scope>NUCLEOTIDE SEQUENCE</scope>
    <source>
        <strain evidence="2">B13</strain>
    </source>
</reference>
<keyword evidence="1" id="KW-1133">Transmembrane helix</keyword>
<evidence type="ECO:0000313" key="2">
    <source>
        <dbReference type="EMBL" id="WAT23356.1"/>
    </source>
</evidence>
<gene>
    <name evidence="2" type="ORF">O0R52_09085</name>
</gene>
<accession>A0ABY7I7E7</accession>
<evidence type="ECO:0000256" key="1">
    <source>
        <dbReference type="SAM" id="Phobius"/>
    </source>
</evidence>
<proteinExistence type="predicted"/>
<dbReference type="Proteomes" id="UP001164713">
    <property type="component" value="Chromosome"/>
</dbReference>